<feature type="domain" description="C2H2-type" evidence="3">
    <location>
        <begin position="413"/>
        <end position="435"/>
    </location>
</feature>
<feature type="region of interest" description="Disordered" evidence="2">
    <location>
        <begin position="126"/>
        <end position="158"/>
    </location>
</feature>
<feature type="domain" description="C2H2-type" evidence="3">
    <location>
        <begin position="9"/>
        <end position="31"/>
    </location>
</feature>
<evidence type="ECO:0000313" key="4">
    <source>
        <dbReference type="EMBL" id="KAB2633576.1"/>
    </source>
</evidence>
<comment type="caution">
    <text evidence="4">The sequence shown here is derived from an EMBL/GenBank/DDBJ whole genome shotgun (WGS) entry which is preliminary data.</text>
</comment>
<keyword evidence="1" id="KW-0479">Metal-binding</keyword>
<keyword evidence="5" id="KW-1185">Reference proteome</keyword>
<dbReference type="InterPro" id="IPR013087">
    <property type="entry name" value="Znf_C2H2_type"/>
</dbReference>
<evidence type="ECO:0000256" key="2">
    <source>
        <dbReference type="SAM" id="MobiDB-lite"/>
    </source>
</evidence>
<gene>
    <name evidence="4" type="ORF">D8674_029823</name>
</gene>
<name>A0A5N5I082_9ROSA</name>
<keyword evidence="1" id="KW-0862">Zinc</keyword>
<dbReference type="SUPFAM" id="SSF57667">
    <property type="entry name" value="beta-beta-alpha zinc fingers"/>
    <property type="match status" value="2"/>
</dbReference>
<dbReference type="PANTHER" id="PTHR46869:SF6">
    <property type="entry name" value="C2H2-TYPE DOMAIN-CONTAINING PROTEIN"/>
    <property type="match status" value="1"/>
</dbReference>
<dbReference type="PROSITE" id="PS00028">
    <property type="entry name" value="ZINC_FINGER_C2H2_1"/>
    <property type="match status" value="4"/>
</dbReference>
<feature type="compositionally biased region" description="Polar residues" evidence="2">
    <location>
        <begin position="136"/>
        <end position="147"/>
    </location>
</feature>
<feature type="domain" description="C2H2-type" evidence="3">
    <location>
        <begin position="95"/>
        <end position="122"/>
    </location>
</feature>
<reference evidence="4 5" key="3">
    <citation type="submission" date="2019-11" db="EMBL/GenBank/DDBJ databases">
        <title>A de novo genome assembly of a pear dwarfing rootstock.</title>
        <authorList>
            <person name="Wang F."/>
            <person name="Wang J."/>
            <person name="Li S."/>
            <person name="Zhang Y."/>
            <person name="Fang M."/>
            <person name="Ma L."/>
            <person name="Zhao Y."/>
            <person name="Jiang S."/>
        </authorList>
    </citation>
    <scope>NUCLEOTIDE SEQUENCE [LARGE SCALE GENOMIC DNA]</scope>
    <source>
        <strain evidence="4">S2</strain>
        <tissue evidence="4">Leaf</tissue>
    </source>
</reference>
<dbReference type="SMART" id="SM00355">
    <property type="entry name" value="ZnF_C2H2"/>
    <property type="match status" value="4"/>
</dbReference>
<dbReference type="GO" id="GO:0008270">
    <property type="term" value="F:zinc ion binding"/>
    <property type="evidence" value="ECO:0007669"/>
    <property type="project" value="UniProtKB-KW"/>
</dbReference>
<organism evidence="4 5">
    <name type="scientific">Pyrus ussuriensis x Pyrus communis</name>
    <dbReference type="NCBI Taxonomy" id="2448454"/>
    <lineage>
        <taxon>Eukaryota</taxon>
        <taxon>Viridiplantae</taxon>
        <taxon>Streptophyta</taxon>
        <taxon>Embryophyta</taxon>
        <taxon>Tracheophyta</taxon>
        <taxon>Spermatophyta</taxon>
        <taxon>Magnoliopsida</taxon>
        <taxon>eudicotyledons</taxon>
        <taxon>Gunneridae</taxon>
        <taxon>Pentapetalae</taxon>
        <taxon>rosids</taxon>
        <taxon>fabids</taxon>
        <taxon>Rosales</taxon>
        <taxon>Rosaceae</taxon>
        <taxon>Amygdaloideae</taxon>
        <taxon>Maleae</taxon>
        <taxon>Pyrus</taxon>
    </lineage>
</organism>
<dbReference type="AlphaFoldDB" id="A0A5N5I082"/>
<dbReference type="Proteomes" id="UP000327157">
    <property type="component" value="Chromosome 6"/>
</dbReference>
<dbReference type="Pfam" id="PF13912">
    <property type="entry name" value="zf-C2H2_6"/>
    <property type="match status" value="4"/>
</dbReference>
<dbReference type="EMBL" id="SMOL01000120">
    <property type="protein sequence ID" value="KAB2633576.1"/>
    <property type="molecule type" value="Genomic_DNA"/>
</dbReference>
<evidence type="ECO:0000256" key="1">
    <source>
        <dbReference type="PROSITE-ProRule" id="PRU00042"/>
    </source>
</evidence>
<dbReference type="Gene3D" id="3.30.160.60">
    <property type="entry name" value="Classic Zinc Finger"/>
    <property type="match status" value="2"/>
</dbReference>
<evidence type="ECO:0000259" key="3">
    <source>
        <dbReference type="PROSITE" id="PS50157"/>
    </source>
</evidence>
<feature type="region of interest" description="Disordered" evidence="2">
    <location>
        <begin position="52"/>
        <end position="71"/>
    </location>
</feature>
<dbReference type="PANTHER" id="PTHR46869">
    <property type="entry name" value="C2H2-LIKE ZINC FINGER PROTEIN"/>
    <property type="match status" value="1"/>
</dbReference>
<dbReference type="InterPro" id="IPR036236">
    <property type="entry name" value="Znf_C2H2_sf"/>
</dbReference>
<sequence length="542" mass="59654">MEEDQELKYVCKFCSKSFPCGRSLGGHMRCHLINNSLETEEKLNTGGVKLSSSNNGGSDFEGGTHQQPAYGLRENPKKTWRLTDSSEDTSFHPDKFCRECGKGFQSWKSLLGHMKFHSEKERVSIESLEEEHEDSWTSQSENKTTAAPPNRGRRSGRKTRYMGATTSSSNFSIVAAAATTSSVSEIEQEQEEVAMCLMMLSKDSGHWGGLKLVARDSFDGNSGFSDPPSSVGTTQVADIKSKIATTLKLKNKLNKKVLEPRNFESLAVLEGRKSKFCSSAGGFSNNDKLGSNKYNSSKRKIKETCDFELRSDQSPKNLSTSRADILDSEVVVCKSSQKRSKFECTTCNKVFRSYQALGGHRASHKKTKGCFASKIESGENTMETDISPGSCCNNDNPIEQEIAESGAKSTKGHSCPICYRVFSSGQALGGHKRSHLIGEAKITSQTLVIQKPAAPEVRNFLDLNLPAPVEEESSSNHDAAAVAFKPWWVGSSTLIYKYIKSPTIRHDTPSHLTSFSTLNSKHLNSSKKIVHCLVAEKMDFGK</sequence>
<dbReference type="PROSITE" id="PS50157">
    <property type="entry name" value="ZINC_FINGER_C2H2_2"/>
    <property type="match status" value="4"/>
</dbReference>
<feature type="domain" description="C2H2-type" evidence="3">
    <location>
        <begin position="342"/>
        <end position="369"/>
    </location>
</feature>
<accession>A0A5N5I082</accession>
<keyword evidence="1" id="KW-0863">Zinc-finger</keyword>
<reference evidence="4 5" key="1">
    <citation type="submission" date="2019-09" db="EMBL/GenBank/DDBJ databases">
        <authorList>
            <person name="Ou C."/>
        </authorList>
    </citation>
    <scope>NUCLEOTIDE SEQUENCE [LARGE SCALE GENOMIC DNA]</scope>
    <source>
        <strain evidence="4">S2</strain>
        <tissue evidence="4">Leaf</tissue>
    </source>
</reference>
<protein>
    <submittedName>
        <fullName evidence="4">Zinc finger protein ZAT4-like</fullName>
    </submittedName>
</protein>
<dbReference type="OrthoDB" id="9451254at2759"/>
<proteinExistence type="predicted"/>
<evidence type="ECO:0000313" key="5">
    <source>
        <dbReference type="Proteomes" id="UP000327157"/>
    </source>
</evidence>
<reference evidence="5" key="2">
    <citation type="submission" date="2019-10" db="EMBL/GenBank/DDBJ databases">
        <title>A de novo genome assembly of a pear dwarfing rootstock.</title>
        <authorList>
            <person name="Wang F."/>
            <person name="Wang J."/>
            <person name="Li S."/>
            <person name="Zhang Y."/>
            <person name="Fang M."/>
            <person name="Ma L."/>
            <person name="Zhao Y."/>
            <person name="Jiang S."/>
        </authorList>
    </citation>
    <scope>NUCLEOTIDE SEQUENCE [LARGE SCALE GENOMIC DNA]</scope>
</reference>